<sequence length="541" mass="58097">MANHIRLEGSERILPKNARKIDAVDPNERISVTVYLRRDEAKSKLETMVNELSDRPLSERQHLSHEEFADTYGANSEDIKKIEEFANEYGLEVEDVNAPAGTVVLSGKANAINEAFKVELAHYEHPDFNYRGHTGHVYIPDHLNDIIQGVFGLDNRPQAKPHFRMFQETREFSANQSSGASYKPTEVAKLYDYPENIDCSKQCIGMIELGGGYRKEDIQAYFKKLGVTEPQLIDISVAGGENKPTGDPNGPDGEVVLDIEIAAAVAPGVKVAVYFAPNTDAGFLKAITTAIHDKKNKPSVISISWGAPESQWSQQSIKAMNQAFHDAAALGVTVCCASGDNGASDGVNDGKAHVDFPASSPYVLACGGTKLEGKNGTISQEVVWNEGNNGATGGGISDVFDLPKWQEKADVPPSINPGSRKGRGVPDVAGDADPVTGYQILADGQQFVVGGTSAVAPLWAGLIAIINEKIGKPAGFINPKLYQLSSQDKAFHDITSGDNDSTDEHGAYKARHGWDACTGLGSPDGVNLLKALTDSAKHLSK</sequence>
<name>A0ABS2Q3C6_9BACL</name>
<dbReference type="InterPro" id="IPR015366">
    <property type="entry name" value="S53_propep"/>
</dbReference>
<gene>
    <name evidence="9" type="ORF">JOD45_003043</name>
</gene>
<evidence type="ECO:0000256" key="3">
    <source>
        <dbReference type="ARBA" id="ARBA00022723"/>
    </source>
</evidence>
<evidence type="ECO:0000256" key="5">
    <source>
        <dbReference type="ARBA" id="ARBA00022825"/>
    </source>
</evidence>
<dbReference type="SMART" id="SM00944">
    <property type="entry name" value="Pro-kuma_activ"/>
    <property type="match status" value="1"/>
</dbReference>
<evidence type="ECO:0000256" key="6">
    <source>
        <dbReference type="ARBA" id="ARBA00022837"/>
    </source>
</evidence>
<comment type="cofactor">
    <cofactor evidence="1">
        <name>Ca(2+)</name>
        <dbReference type="ChEBI" id="CHEBI:29108"/>
    </cofactor>
</comment>
<accession>A0ABS2Q3C6</accession>
<keyword evidence="10" id="KW-1185">Reference proteome</keyword>
<dbReference type="Proteomes" id="UP000808914">
    <property type="component" value="Unassembled WGS sequence"/>
</dbReference>
<keyword evidence="2" id="KW-0645">Protease</keyword>
<feature type="domain" description="Peptidase S53" evidence="8">
    <location>
        <begin position="181"/>
        <end position="535"/>
    </location>
</feature>
<dbReference type="SUPFAM" id="SSF54897">
    <property type="entry name" value="Protease propeptides/inhibitors"/>
    <property type="match status" value="1"/>
</dbReference>
<dbReference type="InterPro" id="IPR050819">
    <property type="entry name" value="Tripeptidyl-peptidase_I"/>
</dbReference>
<reference evidence="9 10" key="1">
    <citation type="submission" date="2021-01" db="EMBL/GenBank/DDBJ databases">
        <title>Genomic Encyclopedia of Type Strains, Phase IV (KMG-IV): sequencing the most valuable type-strain genomes for metagenomic binning, comparative biology and taxonomic classification.</title>
        <authorList>
            <person name="Goeker M."/>
        </authorList>
    </citation>
    <scope>NUCLEOTIDE SEQUENCE [LARGE SCALE GENOMIC DNA]</scope>
    <source>
        <strain evidence="9 10">DSM 28236</strain>
    </source>
</reference>
<dbReference type="PANTHER" id="PTHR14218:SF15">
    <property type="entry name" value="TRIPEPTIDYL-PEPTIDASE 1"/>
    <property type="match status" value="1"/>
</dbReference>
<dbReference type="PANTHER" id="PTHR14218">
    <property type="entry name" value="PROTEASE S8 TRIPEPTIDYL PEPTIDASE I CLN2"/>
    <property type="match status" value="1"/>
</dbReference>
<evidence type="ECO:0000256" key="4">
    <source>
        <dbReference type="ARBA" id="ARBA00022801"/>
    </source>
</evidence>
<dbReference type="SUPFAM" id="SSF52743">
    <property type="entry name" value="Subtilisin-like"/>
    <property type="match status" value="1"/>
</dbReference>
<dbReference type="InterPro" id="IPR000209">
    <property type="entry name" value="Peptidase_S8/S53_dom"/>
</dbReference>
<dbReference type="PROSITE" id="PS51695">
    <property type="entry name" value="SEDOLISIN"/>
    <property type="match status" value="1"/>
</dbReference>
<protein>
    <submittedName>
        <fullName evidence="9">Kumamolisin</fullName>
    </submittedName>
</protein>
<proteinExistence type="predicted"/>
<dbReference type="Pfam" id="PF00082">
    <property type="entry name" value="Peptidase_S8"/>
    <property type="match status" value="1"/>
</dbReference>
<keyword evidence="7" id="KW-0865">Zymogen</keyword>
<evidence type="ECO:0000313" key="9">
    <source>
        <dbReference type="EMBL" id="MBM7646809.1"/>
    </source>
</evidence>
<keyword evidence="3" id="KW-0479">Metal-binding</keyword>
<dbReference type="CDD" id="cd04056">
    <property type="entry name" value="Peptidases_S53"/>
    <property type="match status" value="1"/>
</dbReference>
<dbReference type="InterPro" id="IPR030400">
    <property type="entry name" value="Sedolisin_dom"/>
</dbReference>
<dbReference type="InterPro" id="IPR036852">
    <property type="entry name" value="Peptidase_S8/S53_dom_sf"/>
</dbReference>
<dbReference type="Pfam" id="PF09286">
    <property type="entry name" value="Pro-kuma_activ"/>
    <property type="match status" value="1"/>
</dbReference>
<keyword evidence="4" id="KW-0378">Hydrolase</keyword>
<evidence type="ECO:0000256" key="2">
    <source>
        <dbReference type="ARBA" id="ARBA00022670"/>
    </source>
</evidence>
<dbReference type="EMBL" id="JAFBER010000030">
    <property type="protein sequence ID" value="MBM7646809.1"/>
    <property type="molecule type" value="Genomic_DNA"/>
</dbReference>
<dbReference type="Gene3D" id="3.40.50.200">
    <property type="entry name" value="Peptidase S8/S53 domain"/>
    <property type="match status" value="1"/>
</dbReference>
<evidence type="ECO:0000259" key="8">
    <source>
        <dbReference type="PROSITE" id="PS51695"/>
    </source>
</evidence>
<dbReference type="CDD" id="cd11377">
    <property type="entry name" value="Pro-peptidase_S53"/>
    <property type="match status" value="1"/>
</dbReference>
<keyword evidence="5" id="KW-0720">Serine protease</keyword>
<dbReference type="RefSeq" id="WP_205004686.1">
    <property type="nucleotide sequence ID" value="NZ_JAFBER010000030.1"/>
</dbReference>
<evidence type="ECO:0000256" key="1">
    <source>
        <dbReference type="ARBA" id="ARBA00001913"/>
    </source>
</evidence>
<evidence type="ECO:0000313" key="10">
    <source>
        <dbReference type="Proteomes" id="UP000808914"/>
    </source>
</evidence>
<comment type="caution">
    <text evidence="9">The sequence shown here is derived from an EMBL/GenBank/DDBJ whole genome shotgun (WGS) entry which is preliminary data.</text>
</comment>
<keyword evidence="6" id="KW-0106">Calcium</keyword>
<evidence type="ECO:0000256" key="7">
    <source>
        <dbReference type="ARBA" id="ARBA00023145"/>
    </source>
</evidence>
<organism evidence="9 10">
    <name type="scientific">Scopulibacillus daqui</name>
    <dbReference type="NCBI Taxonomy" id="1469162"/>
    <lineage>
        <taxon>Bacteria</taxon>
        <taxon>Bacillati</taxon>
        <taxon>Bacillota</taxon>
        <taxon>Bacilli</taxon>
        <taxon>Bacillales</taxon>
        <taxon>Sporolactobacillaceae</taxon>
        <taxon>Scopulibacillus</taxon>
    </lineage>
</organism>